<dbReference type="InterPro" id="IPR008969">
    <property type="entry name" value="CarboxyPept-like_regulatory"/>
</dbReference>
<dbReference type="KEGG" id="als:DJ013_21430"/>
<name>A0A2Z4GHS3_9BACT</name>
<evidence type="ECO:0000313" key="1">
    <source>
        <dbReference type="EMBL" id="AWW00608.1"/>
    </source>
</evidence>
<dbReference type="OrthoDB" id="1115630at2"/>
<dbReference type="AlphaFoldDB" id="A0A2Z4GHS3"/>
<dbReference type="EMBL" id="CP029480">
    <property type="protein sequence ID" value="AWW00608.1"/>
    <property type="molecule type" value="Genomic_DNA"/>
</dbReference>
<proteinExistence type="predicted"/>
<accession>A0A2Z4GHS3</accession>
<dbReference type="Proteomes" id="UP000249873">
    <property type="component" value="Chromosome"/>
</dbReference>
<protein>
    <recommendedName>
        <fullName evidence="3">Membrane receptor RagA</fullName>
    </recommendedName>
</protein>
<evidence type="ECO:0000313" key="2">
    <source>
        <dbReference type="Proteomes" id="UP000249873"/>
    </source>
</evidence>
<gene>
    <name evidence="1" type="ORF">DJ013_21430</name>
</gene>
<sequence>MRQNKILFVLFLIAFLAVGKTYAQGDKKFVTFSGFVIDGDDDEPLPGAYIINERAGKGTLTNAKGYFLINVFPGDSLIFSYLGFKKQFHIIPSDVSLSYSAVVELREDATMLKEVKVYPFSTEEEFKLALIEMELPDARERANMEENLSRENLDRAFAMQGMSADANYRYAMNQQLMHIQSRGTITTNPLTSPFAWASFIRSIKDGTFTNKAWKKGDYIPKTEGSRDAIMRSGN</sequence>
<dbReference type="SUPFAM" id="SSF49464">
    <property type="entry name" value="Carboxypeptidase regulatory domain-like"/>
    <property type="match status" value="1"/>
</dbReference>
<dbReference type="RefSeq" id="WP_111373974.1">
    <property type="nucleotide sequence ID" value="NZ_CP029480.1"/>
</dbReference>
<dbReference type="Pfam" id="PF13715">
    <property type="entry name" value="CarbopepD_reg_2"/>
    <property type="match status" value="1"/>
</dbReference>
<evidence type="ECO:0008006" key="3">
    <source>
        <dbReference type="Google" id="ProtNLM"/>
    </source>
</evidence>
<keyword evidence="2" id="KW-1185">Reference proteome</keyword>
<reference evidence="1 2" key="1">
    <citation type="submission" date="2018-05" db="EMBL/GenBank/DDBJ databases">
        <title>Complete genome sequence of Arcticibacterium luteifluviistationis SM1504T, a cytophagaceae bacterium isolated from Arctic surface seawater.</title>
        <authorList>
            <person name="Li Y."/>
            <person name="Qin Q.-L."/>
        </authorList>
    </citation>
    <scope>NUCLEOTIDE SEQUENCE [LARGE SCALE GENOMIC DNA]</scope>
    <source>
        <strain evidence="1 2">SM1504</strain>
    </source>
</reference>
<organism evidence="1 2">
    <name type="scientific">Arcticibacterium luteifluviistationis</name>
    <dbReference type="NCBI Taxonomy" id="1784714"/>
    <lineage>
        <taxon>Bacteria</taxon>
        <taxon>Pseudomonadati</taxon>
        <taxon>Bacteroidota</taxon>
        <taxon>Cytophagia</taxon>
        <taxon>Cytophagales</taxon>
        <taxon>Leadbetterellaceae</taxon>
        <taxon>Arcticibacterium</taxon>
    </lineage>
</organism>